<dbReference type="SMART" id="SM00387">
    <property type="entry name" value="HATPase_c"/>
    <property type="match status" value="1"/>
</dbReference>
<keyword evidence="10" id="KW-0067">ATP-binding</keyword>
<dbReference type="InterPro" id="IPR016120">
    <property type="entry name" value="Sig_transdc_His_kin_SpoOB"/>
</dbReference>
<comment type="caution">
    <text evidence="17">The sequence shown here is derived from an EMBL/GenBank/DDBJ whole genome shotgun (WGS) entry which is preliminary data.</text>
</comment>
<dbReference type="NCBIfam" id="TIGR00229">
    <property type="entry name" value="sensory_box"/>
    <property type="match status" value="1"/>
</dbReference>
<evidence type="ECO:0000259" key="16">
    <source>
        <dbReference type="PROSITE" id="PS50112"/>
    </source>
</evidence>
<dbReference type="Gene3D" id="1.10.287.130">
    <property type="match status" value="1"/>
</dbReference>
<dbReference type="Pfam" id="PF02518">
    <property type="entry name" value="HATPase_c"/>
    <property type="match status" value="1"/>
</dbReference>
<dbReference type="CDD" id="cd16915">
    <property type="entry name" value="HATPase_DpiB-CitA-like"/>
    <property type="match status" value="1"/>
</dbReference>
<evidence type="ECO:0000256" key="11">
    <source>
        <dbReference type="ARBA" id="ARBA00022989"/>
    </source>
</evidence>
<dbReference type="PANTHER" id="PTHR43547:SF3">
    <property type="entry name" value="SENSOR PROTEIN CITS"/>
    <property type="match status" value="1"/>
</dbReference>
<dbReference type="InterPro" id="IPR033463">
    <property type="entry name" value="sCache_3"/>
</dbReference>
<dbReference type="CDD" id="cd00130">
    <property type="entry name" value="PAS"/>
    <property type="match status" value="1"/>
</dbReference>
<feature type="domain" description="Histidine kinase" evidence="15">
    <location>
        <begin position="333"/>
        <end position="526"/>
    </location>
</feature>
<feature type="domain" description="PAS" evidence="16">
    <location>
        <begin position="218"/>
        <end position="248"/>
    </location>
</feature>
<evidence type="ECO:0000313" key="18">
    <source>
        <dbReference type="Proteomes" id="UP000789833"/>
    </source>
</evidence>
<organism evidence="17 18">
    <name type="scientific">Sutcliffiella rhizosphaerae</name>
    <dbReference type="NCBI Taxonomy" id="2880967"/>
    <lineage>
        <taxon>Bacteria</taxon>
        <taxon>Bacillati</taxon>
        <taxon>Bacillota</taxon>
        <taxon>Bacilli</taxon>
        <taxon>Bacillales</taxon>
        <taxon>Bacillaceae</taxon>
        <taxon>Sutcliffiella</taxon>
    </lineage>
</organism>
<dbReference type="SUPFAM" id="SSF55890">
    <property type="entry name" value="Sporulation response regulatory protein Spo0B"/>
    <property type="match status" value="1"/>
</dbReference>
<dbReference type="InterPro" id="IPR036890">
    <property type="entry name" value="HATPase_C_sf"/>
</dbReference>
<evidence type="ECO:0000256" key="4">
    <source>
        <dbReference type="ARBA" id="ARBA00022475"/>
    </source>
</evidence>
<dbReference type="RefSeq" id="WP_230503591.1">
    <property type="nucleotide sequence ID" value="NZ_CAKJTJ010000026.1"/>
</dbReference>
<protein>
    <recommendedName>
        <fullName evidence="3">histidine kinase</fullName>
        <ecNumber evidence="3">2.7.13.3</ecNumber>
    </recommendedName>
</protein>
<evidence type="ECO:0000256" key="2">
    <source>
        <dbReference type="ARBA" id="ARBA00004651"/>
    </source>
</evidence>
<dbReference type="EC" id="2.7.13.3" evidence="3"/>
<dbReference type="Pfam" id="PF13188">
    <property type="entry name" value="PAS_8"/>
    <property type="match status" value="1"/>
</dbReference>
<keyword evidence="18" id="KW-1185">Reference proteome</keyword>
<dbReference type="SUPFAM" id="SSF55874">
    <property type="entry name" value="ATPase domain of HSP90 chaperone/DNA topoisomerase II/histidine kinase"/>
    <property type="match status" value="1"/>
</dbReference>
<evidence type="ECO:0000313" key="17">
    <source>
        <dbReference type="EMBL" id="CAG9622767.1"/>
    </source>
</evidence>
<dbReference type="InterPro" id="IPR029151">
    <property type="entry name" value="Sensor-like_sf"/>
</dbReference>
<dbReference type="InterPro" id="IPR004358">
    <property type="entry name" value="Sig_transdc_His_kin-like_C"/>
</dbReference>
<dbReference type="InterPro" id="IPR035965">
    <property type="entry name" value="PAS-like_dom_sf"/>
</dbReference>
<keyword evidence="6 17" id="KW-0808">Transferase</keyword>
<dbReference type="Pfam" id="PF17203">
    <property type="entry name" value="sCache_3_2"/>
    <property type="match status" value="1"/>
</dbReference>
<dbReference type="PROSITE" id="PS50112">
    <property type="entry name" value="PAS"/>
    <property type="match status" value="1"/>
</dbReference>
<dbReference type="SUPFAM" id="SSF55785">
    <property type="entry name" value="PYP-like sensor domain (PAS domain)"/>
    <property type="match status" value="1"/>
</dbReference>
<accession>A0ABM8YRZ3</accession>
<dbReference type="SUPFAM" id="SSF103190">
    <property type="entry name" value="Sensory domain-like"/>
    <property type="match status" value="1"/>
</dbReference>
<dbReference type="InterPro" id="IPR005467">
    <property type="entry name" value="His_kinase_dom"/>
</dbReference>
<evidence type="ECO:0000256" key="3">
    <source>
        <dbReference type="ARBA" id="ARBA00012438"/>
    </source>
</evidence>
<keyword evidence="13 14" id="KW-0472">Membrane</keyword>
<dbReference type="GO" id="GO:0004673">
    <property type="term" value="F:protein histidine kinase activity"/>
    <property type="evidence" value="ECO:0007669"/>
    <property type="project" value="UniProtKB-EC"/>
</dbReference>
<dbReference type="SMART" id="SM00091">
    <property type="entry name" value="PAS"/>
    <property type="match status" value="1"/>
</dbReference>
<keyword evidence="7 14" id="KW-0812">Transmembrane</keyword>
<dbReference type="EMBL" id="CAKJTJ010000026">
    <property type="protein sequence ID" value="CAG9622767.1"/>
    <property type="molecule type" value="Genomic_DNA"/>
</dbReference>
<dbReference type="InterPro" id="IPR003594">
    <property type="entry name" value="HATPase_dom"/>
</dbReference>
<name>A0ABM8YRZ3_9BACI</name>
<comment type="catalytic activity">
    <reaction evidence="1">
        <text>ATP + protein L-histidine = ADP + protein N-phospho-L-histidine.</text>
        <dbReference type="EC" id="2.7.13.3"/>
    </reaction>
</comment>
<keyword evidence="11 14" id="KW-1133">Transmembrane helix</keyword>
<dbReference type="PANTHER" id="PTHR43547">
    <property type="entry name" value="TWO-COMPONENT HISTIDINE KINASE"/>
    <property type="match status" value="1"/>
</dbReference>
<evidence type="ECO:0000259" key="15">
    <source>
        <dbReference type="PROSITE" id="PS50109"/>
    </source>
</evidence>
<evidence type="ECO:0000256" key="7">
    <source>
        <dbReference type="ARBA" id="ARBA00022692"/>
    </source>
</evidence>
<evidence type="ECO:0000256" key="13">
    <source>
        <dbReference type="ARBA" id="ARBA00023136"/>
    </source>
</evidence>
<dbReference type="InterPro" id="IPR039506">
    <property type="entry name" value="SPOB_a"/>
</dbReference>
<feature type="transmembrane region" description="Helical" evidence="14">
    <location>
        <begin position="12"/>
        <end position="33"/>
    </location>
</feature>
<evidence type="ECO:0000256" key="5">
    <source>
        <dbReference type="ARBA" id="ARBA00022553"/>
    </source>
</evidence>
<feature type="transmembrane region" description="Helical" evidence="14">
    <location>
        <begin position="166"/>
        <end position="193"/>
    </location>
</feature>
<evidence type="ECO:0000256" key="8">
    <source>
        <dbReference type="ARBA" id="ARBA00022741"/>
    </source>
</evidence>
<keyword evidence="12" id="KW-0902">Two-component regulatory system</keyword>
<dbReference type="Gene3D" id="3.30.565.10">
    <property type="entry name" value="Histidine kinase-like ATPase, C-terminal domain"/>
    <property type="match status" value="1"/>
</dbReference>
<keyword evidence="9" id="KW-0418">Kinase</keyword>
<dbReference type="PROSITE" id="PS50109">
    <property type="entry name" value="HIS_KIN"/>
    <property type="match status" value="1"/>
</dbReference>
<keyword evidence="4" id="KW-1003">Cell membrane</keyword>
<gene>
    <name evidence="17" type="primary">citS</name>
    <name evidence="17" type="ORF">BACCIP111883_03558</name>
</gene>
<evidence type="ECO:0000256" key="9">
    <source>
        <dbReference type="ARBA" id="ARBA00022777"/>
    </source>
</evidence>
<dbReference type="Gene3D" id="3.30.450.20">
    <property type="entry name" value="PAS domain"/>
    <property type="match status" value="2"/>
</dbReference>
<evidence type="ECO:0000256" key="14">
    <source>
        <dbReference type="SAM" id="Phobius"/>
    </source>
</evidence>
<dbReference type="CDD" id="cd18773">
    <property type="entry name" value="PDC1_HK_sensor"/>
    <property type="match status" value="1"/>
</dbReference>
<keyword evidence="5" id="KW-0597">Phosphoprotein</keyword>
<evidence type="ECO:0000256" key="6">
    <source>
        <dbReference type="ARBA" id="ARBA00022679"/>
    </source>
</evidence>
<keyword evidence="8" id="KW-0547">Nucleotide-binding</keyword>
<proteinExistence type="predicted"/>
<evidence type="ECO:0000256" key="12">
    <source>
        <dbReference type="ARBA" id="ARBA00023012"/>
    </source>
</evidence>
<dbReference type="Proteomes" id="UP000789833">
    <property type="component" value="Unassembled WGS sequence"/>
</dbReference>
<reference evidence="17 18" key="1">
    <citation type="submission" date="2021-10" db="EMBL/GenBank/DDBJ databases">
        <authorList>
            <person name="Criscuolo A."/>
        </authorList>
    </citation>
    <scope>NUCLEOTIDE SEQUENCE [LARGE SCALE GENOMIC DNA]</scope>
    <source>
        <strain evidence="18">CIP 111883</strain>
    </source>
</reference>
<sequence>MKARWPLERKFMFLVCILISMIMCMVTGVYIYFEQKQARELVGQQALTTAIAVSEIPEVRRILATNESAAELQPFIERIREQSGAEFIVIGDREEIRYTHPQPEKIGQTMVGGDNEDALIHGKSYVSLAEGSLGSSVRGKTPIFDENGEIVGVVSVGFMITYVDSYFMQGLIGVLMWLSFIFIIGVFGSFMLAKSIRKDTFGLEPHQIGRMYKERGAILESINEGLIATDQDGNVTLVNQSAKEILGIGLDGLGKPIKEILPQSEIAHVLSSKQVTGSYETIFKKKHLIVNYETIDDGGSYAGKVASFKDRSGLQELINTLSEVQQYSQGLRAQTHEYTNKLYAISGWIQLGHTEKAKQFIHEEIGQQRSFENLLFEQISDPTIQAVLIGKLSKASEKKISFSINEESVINFEWPKTATAPLVTVIGNVIDNAFDAVLGKPNPEVDIFLTDVADDLIIEVADNGSGISPTDLEQIYEQGFTTKEGKQRGFGLALVQAALVELGGSIEITENQSSGTVVNLYIPKIRRVIT</sequence>
<dbReference type="Pfam" id="PF14689">
    <property type="entry name" value="SPOB_a"/>
    <property type="match status" value="1"/>
</dbReference>
<dbReference type="PRINTS" id="PR00344">
    <property type="entry name" value="BCTRLSENSOR"/>
</dbReference>
<evidence type="ECO:0000256" key="1">
    <source>
        <dbReference type="ARBA" id="ARBA00000085"/>
    </source>
</evidence>
<dbReference type="InterPro" id="IPR000014">
    <property type="entry name" value="PAS"/>
</dbReference>
<evidence type="ECO:0000256" key="10">
    <source>
        <dbReference type="ARBA" id="ARBA00022840"/>
    </source>
</evidence>
<comment type="subcellular location">
    <subcellularLocation>
        <location evidence="2">Cell membrane</location>
        <topology evidence="2">Multi-pass membrane protein</topology>
    </subcellularLocation>
</comment>